<protein>
    <submittedName>
        <fullName evidence="4">SH3 domain-containing protein</fullName>
    </submittedName>
</protein>
<evidence type="ECO:0000256" key="1">
    <source>
        <dbReference type="SAM" id="MobiDB-lite"/>
    </source>
</evidence>
<feature type="region of interest" description="Disordered" evidence="1">
    <location>
        <begin position="269"/>
        <end position="356"/>
    </location>
</feature>
<dbReference type="InterPro" id="IPR003646">
    <property type="entry name" value="SH3-like_bac-type"/>
</dbReference>
<feature type="compositionally biased region" description="Low complexity" evidence="1">
    <location>
        <begin position="388"/>
        <end position="409"/>
    </location>
</feature>
<feature type="compositionally biased region" description="Low complexity" evidence="1">
    <location>
        <begin position="703"/>
        <end position="717"/>
    </location>
</feature>
<feature type="signal peptide" evidence="2">
    <location>
        <begin position="1"/>
        <end position="24"/>
    </location>
</feature>
<dbReference type="Gene3D" id="2.30.30.40">
    <property type="entry name" value="SH3 Domains"/>
    <property type="match status" value="1"/>
</dbReference>
<evidence type="ECO:0000313" key="4">
    <source>
        <dbReference type="EMBL" id="HIT43055.1"/>
    </source>
</evidence>
<dbReference type="AlphaFoldDB" id="A0A9D1GKX9"/>
<feature type="region of interest" description="Disordered" evidence="1">
    <location>
        <begin position="381"/>
        <end position="409"/>
    </location>
</feature>
<dbReference type="PROSITE" id="PS51781">
    <property type="entry name" value="SH3B"/>
    <property type="match status" value="1"/>
</dbReference>
<name>A0A9D1GKX9_9FIRM</name>
<dbReference type="SMART" id="SM00287">
    <property type="entry name" value="SH3b"/>
    <property type="match status" value="1"/>
</dbReference>
<proteinExistence type="predicted"/>
<reference evidence="4" key="2">
    <citation type="journal article" date="2021" name="PeerJ">
        <title>Extensive microbial diversity within the chicken gut microbiome revealed by metagenomics and culture.</title>
        <authorList>
            <person name="Gilroy R."/>
            <person name="Ravi A."/>
            <person name="Getino M."/>
            <person name="Pursley I."/>
            <person name="Horton D.L."/>
            <person name="Alikhan N.F."/>
            <person name="Baker D."/>
            <person name="Gharbi K."/>
            <person name="Hall N."/>
            <person name="Watson M."/>
            <person name="Adriaenssens E.M."/>
            <person name="Foster-Nyarko E."/>
            <person name="Jarju S."/>
            <person name="Secka A."/>
            <person name="Antonio M."/>
            <person name="Oren A."/>
            <person name="Chaudhuri R.R."/>
            <person name="La Ragione R."/>
            <person name="Hildebrand F."/>
            <person name="Pallen M.J."/>
        </authorList>
    </citation>
    <scope>NUCLEOTIDE SEQUENCE</scope>
    <source>
        <strain evidence="4">CHK123-3438</strain>
    </source>
</reference>
<feature type="compositionally biased region" description="Gly residues" evidence="1">
    <location>
        <begin position="691"/>
        <end position="702"/>
    </location>
</feature>
<keyword evidence="2" id="KW-0732">Signal</keyword>
<feature type="chain" id="PRO_5039498995" evidence="2">
    <location>
        <begin position="25"/>
        <end position="729"/>
    </location>
</feature>
<comment type="caution">
    <text evidence="4">The sequence shown here is derived from an EMBL/GenBank/DDBJ whole genome shotgun (WGS) entry which is preliminary data.</text>
</comment>
<dbReference type="EMBL" id="DVKS01000222">
    <property type="protein sequence ID" value="HIT43055.1"/>
    <property type="molecule type" value="Genomic_DNA"/>
</dbReference>
<evidence type="ECO:0000313" key="5">
    <source>
        <dbReference type="Proteomes" id="UP000886860"/>
    </source>
</evidence>
<organism evidence="4 5">
    <name type="scientific">Candidatus Caccovicinus merdipullorum</name>
    <dbReference type="NCBI Taxonomy" id="2840724"/>
    <lineage>
        <taxon>Bacteria</taxon>
        <taxon>Bacillati</taxon>
        <taxon>Bacillota</taxon>
        <taxon>Clostridia</taxon>
        <taxon>Eubacteriales</taxon>
        <taxon>Candidatus Caccovicinus</taxon>
    </lineage>
</organism>
<feature type="compositionally biased region" description="Low complexity" evidence="1">
    <location>
        <begin position="269"/>
        <end position="291"/>
    </location>
</feature>
<dbReference type="Proteomes" id="UP000886860">
    <property type="component" value="Unassembled WGS sequence"/>
</dbReference>
<feature type="compositionally biased region" description="Gly residues" evidence="1">
    <location>
        <begin position="674"/>
        <end position="684"/>
    </location>
</feature>
<accession>A0A9D1GKX9</accession>
<feature type="compositionally biased region" description="Gly residues" evidence="1">
    <location>
        <begin position="292"/>
        <end position="307"/>
    </location>
</feature>
<dbReference type="InterPro" id="IPR025883">
    <property type="entry name" value="Cadherin-like_domain"/>
</dbReference>
<feature type="compositionally biased region" description="Low complexity" evidence="1">
    <location>
        <begin position="308"/>
        <end position="323"/>
    </location>
</feature>
<reference evidence="4" key="1">
    <citation type="submission" date="2020-10" db="EMBL/GenBank/DDBJ databases">
        <authorList>
            <person name="Gilroy R."/>
        </authorList>
    </citation>
    <scope>NUCLEOTIDE SEQUENCE</scope>
    <source>
        <strain evidence="4">CHK123-3438</strain>
    </source>
</reference>
<evidence type="ECO:0000259" key="3">
    <source>
        <dbReference type="PROSITE" id="PS51781"/>
    </source>
</evidence>
<feature type="domain" description="SH3b" evidence="3">
    <location>
        <begin position="37"/>
        <end position="109"/>
    </location>
</feature>
<dbReference type="Pfam" id="PF08239">
    <property type="entry name" value="SH3_3"/>
    <property type="match status" value="1"/>
</dbReference>
<gene>
    <name evidence="4" type="ORF">IAB60_13340</name>
</gene>
<evidence type="ECO:0000256" key="2">
    <source>
        <dbReference type="SAM" id="SignalP"/>
    </source>
</evidence>
<sequence>MMKKHWKKGLALGLSFLMAFEAPAVLSSALSESYGAERTATVTATALNVRSGPGTGNSIVGQISNGTAVTVLGETAGSDGQTWYQIRFTGSSGASMTGYVSGTYLRFAASYSADADFEAYLNSQGFPESYRPALRELHAKYPQWVFTAMDTGLDWNEAVENESLVGRNLVSSSSISSWKSTADGAYDWGTSTWPGFDGSSWVAASEDIIRYYMDPRNFLNETYIFQFLLQSYDSSIHTREGLASLVSGTFLENTVYVSDSYAGVLSDGTSAGNSGSSQAGSSGGNADSSVGIGPGGDTATSGTGGSGNTSSETTGSSSAELTGPGSSQTGNEGQTGSSGNSDISIGEAPGLNVSSLEGSGSLNSGISVSPHQVQRVAATTIIRVGPDGSTTSTTGGTSSSGSTSSSGTGSRTASYVDILMQAAQTSGVSPYVLAAMILQEQGTDGSGGSISGNTGYYNYYNFEAYASNGMTAVERGLWYASQSGDYMRPWNSIDKAIIGGAVQYGQNYVLAGQNTFYLKKFNVQGSNLYKHQFMTNVQGAASEGAKMAEAYSDSMRQTALQFSIPVYQNMPADACALPTGDGSPNNKLSSISVEGFTLTPSFDRDTSTYDVTVNSSVSSVNLQASAIDSTAQVSGTGTVALSGTLTEAKILVTAANGSVREYTIRITRSDSGPAYGGTSGGGSDGQTVGPGSSGSTGTGSSSGPGQSSGSTGSSGSVSGPGGSNVTIVE</sequence>
<dbReference type="Pfam" id="PF12733">
    <property type="entry name" value="Cadherin-like"/>
    <property type="match status" value="1"/>
</dbReference>
<feature type="region of interest" description="Disordered" evidence="1">
    <location>
        <begin position="669"/>
        <end position="729"/>
    </location>
</feature>
<feature type="compositionally biased region" description="Polar residues" evidence="1">
    <location>
        <begin position="324"/>
        <end position="343"/>
    </location>
</feature>